<dbReference type="RefSeq" id="WP_263458290.1">
    <property type="nucleotide sequence ID" value="NZ_JAHBMK020000001.1"/>
</dbReference>
<comment type="caution">
    <text evidence="2">The sequence shown here is derived from an EMBL/GenBank/DDBJ whole genome shotgun (WGS) entry which is preliminary data.</text>
</comment>
<organism evidence="2 3">
    <name type="scientific">Bacillus cabrialesii subsp. tritici</name>
    <dbReference type="NCBI Taxonomy" id="2944916"/>
    <lineage>
        <taxon>Bacteria</taxon>
        <taxon>Bacillati</taxon>
        <taxon>Bacillota</taxon>
        <taxon>Bacilli</taxon>
        <taxon>Bacillales</taxon>
        <taxon>Bacillaceae</taxon>
        <taxon>Bacillus</taxon>
        <taxon>Bacillus cabrialesii</taxon>
    </lineage>
</organism>
<name>A0ABT9DGR4_9BACI</name>
<keyword evidence="1" id="KW-0812">Transmembrane</keyword>
<evidence type="ECO:0000313" key="3">
    <source>
        <dbReference type="Proteomes" id="UP001177121"/>
    </source>
</evidence>
<reference evidence="2" key="1">
    <citation type="submission" date="2023-07" db="EMBL/GenBank/DDBJ databases">
        <title>Biological control against Fusarium languescens, the causal agent of wilt in Jalapeno peppers, by a novel bacterial subspecies: Bacillus cabrialesii subsp. tritici TSO2.</title>
        <authorList>
            <person name="Montoya-Martinez A.C."/>
            <person name="Figueroa-Brambila K.M."/>
            <person name="Escalante-Beltran A."/>
            <person name="Lopez-Montoya N.D."/>
            <person name="Valenzuela-Ruiz V."/>
            <person name="Parra-Cota F.I."/>
            <person name="Estrada Alvarado M.I."/>
            <person name="De Los Santos Villalobos S."/>
        </authorList>
    </citation>
    <scope>NUCLEOTIDE SEQUENCE</scope>
    <source>
        <strain evidence="2">TSO2</strain>
    </source>
</reference>
<protein>
    <recommendedName>
        <fullName evidence="4">Transposase</fullName>
    </recommendedName>
</protein>
<keyword evidence="1" id="KW-0472">Membrane</keyword>
<evidence type="ECO:0000313" key="2">
    <source>
        <dbReference type="EMBL" id="MDO8223880.1"/>
    </source>
</evidence>
<sequence length="42" mass="4836">MGYKLFTHQHISTLHIIISSALILWNIIGLFSKEASHQTRQT</sequence>
<dbReference type="EMBL" id="JAHBMK020000001">
    <property type="protein sequence ID" value="MDO8223880.1"/>
    <property type="molecule type" value="Genomic_DNA"/>
</dbReference>
<accession>A0ABT9DGR4</accession>
<gene>
    <name evidence="2" type="ORF">KHP33_003155</name>
</gene>
<keyword evidence="1" id="KW-1133">Transmembrane helix</keyword>
<proteinExistence type="predicted"/>
<keyword evidence="3" id="KW-1185">Reference proteome</keyword>
<evidence type="ECO:0000256" key="1">
    <source>
        <dbReference type="SAM" id="Phobius"/>
    </source>
</evidence>
<dbReference type="Proteomes" id="UP001177121">
    <property type="component" value="Unassembled WGS sequence"/>
</dbReference>
<evidence type="ECO:0008006" key="4">
    <source>
        <dbReference type="Google" id="ProtNLM"/>
    </source>
</evidence>
<feature type="transmembrane region" description="Helical" evidence="1">
    <location>
        <begin position="12"/>
        <end position="31"/>
    </location>
</feature>